<proteinExistence type="predicted"/>
<dbReference type="Proteomes" id="UP000887565">
    <property type="component" value="Unplaced"/>
</dbReference>
<organism evidence="1 2">
    <name type="scientific">Romanomermis culicivorax</name>
    <name type="common">Nematode worm</name>
    <dbReference type="NCBI Taxonomy" id="13658"/>
    <lineage>
        <taxon>Eukaryota</taxon>
        <taxon>Metazoa</taxon>
        <taxon>Ecdysozoa</taxon>
        <taxon>Nematoda</taxon>
        <taxon>Enoplea</taxon>
        <taxon>Dorylaimia</taxon>
        <taxon>Mermithida</taxon>
        <taxon>Mermithoidea</taxon>
        <taxon>Mermithidae</taxon>
        <taxon>Romanomermis</taxon>
    </lineage>
</organism>
<protein>
    <submittedName>
        <fullName evidence="2">Uncharacterized protein</fullName>
    </submittedName>
</protein>
<evidence type="ECO:0000313" key="1">
    <source>
        <dbReference type="Proteomes" id="UP000887565"/>
    </source>
</evidence>
<sequence>MAACKYKMETNAKGSWTWHPIFIFMVVVGHRQGMSVGWISSIAPLHWLSTFRLLHSIWWWVHVVAQHWEIACFDIHNTIWQSGLFSCQSLHLFHRLLHHECLGSNGRGEG</sequence>
<keyword evidence="1" id="KW-1185">Reference proteome</keyword>
<dbReference type="AlphaFoldDB" id="A0A915L909"/>
<accession>A0A915L909</accession>
<name>A0A915L909_ROMCU</name>
<evidence type="ECO:0000313" key="2">
    <source>
        <dbReference type="WBParaSite" id="nRc.2.0.1.t47317-RA"/>
    </source>
</evidence>
<dbReference type="WBParaSite" id="nRc.2.0.1.t47317-RA">
    <property type="protein sequence ID" value="nRc.2.0.1.t47317-RA"/>
    <property type="gene ID" value="nRc.2.0.1.g47317"/>
</dbReference>
<reference evidence="2" key="1">
    <citation type="submission" date="2022-11" db="UniProtKB">
        <authorList>
            <consortium name="WormBaseParasite"/>
        </authorList>
    </citation>
    <scope>IDENTIFICATION</scope>
</reference>